<dbReference type="EMBL" id="UOET01000059">
    <property type="protein sequence ID" value="VAW26782.1"/>
    <property type="molecule type" value="Genomic_DNA"/>
</dbReference>
<reference evidence="1" key="1">
    <citation type="submission" date="2018-06" db="EMBL/GenBank/DDBJ databases">
        <authorList>
            <person name="Zhirakovskaya E."/>
        </authorList>
    </citation>
    <scope>NUCLEOTIDE SEQUENCE</scope>
</reference>
<proteinExistence type="predicted"/>
<dbReference type="AlphaFoldDB" id="A0A3B0UK24"/>
<evidence type="ECO:0008006" key="2">
    <source>
        <dbReference type="Google" id="ProtNLM"/>
    </source>
</evidence>
<evidence type="ECO:0000313" key="1">
    <source>
        <dbReference type="EMBL" id="VAW26782.1"/>
    </source>
</evidence>
<organism evidence="1">
    <name type="scientific">hydrothermal vent metagenome</name>
    <dbReference type="NCBI Taxonomy" id="652676"/>
    <lineage>
        <taxon>unclassified sequences</taxon>
        <taxon>metagenomes</taxon>
        <taxon>ecological metagenomes</taxon>
    </lineage>
</organism>
<sequence length="152" mass="17069">MKKFTFTLIFMFIAVMVFPQKKYQYKVITSVESIVPMGMGRSRIIETKDEVNSADFTTERTNGKKSKQKGVKRANAKVNNFAETKLLNFYSGVGINFQNIASNDALITSTINKVIDEGWELAFVASGVESDAGKDDGRGIFITRYIFRKAVK</sequence>
<accession>A0A3B0UK24</accession>
<name>A0A3B0UK24_9ZZZZ</name>
<protein>
    <recommendedName>
        <fullName evidence="2">DUF4177 domain-containing protein</fullName>
    </recommendedName>
</protein>
<gene>
    <name evidence="1" type="ORF">MNBD_BACTEROID07-2104</name>
</gene>